<sequence length="257" mass="27512">MADLMISGVDRTGEVRKFRDHGKMVLGTAGGMTIGKGTFEPGWRWSEDVKPLAGTDSCQVHHLGYVQSGAMGIRLNDGREFEIHADDLVDIPPGHDAWVIGDEPCVMLDASPEATGYATGPAQRVAPYADDNVAAVRKGYAAFNSGDLETLMSILAKDCVQHVPGKSQLAGEYKGIEAVLGYYGKLGELTDGTFRVDLTEVHSDGKSHVCAIHQVTATRNGVTRVSRGSLLFTFYGGHATDLLELHSDQAGDDAFMA</sequence>
<protein>
    <submittedName>
        <fullName evidence="2">SnoaL-like domain-containing protein</fullName>
    </submittedName>
</protein>
<organism evidence="2 3">
    <name type="scientific">Actinokineospora alba</name>
    <dbReference type="NCBI Taxonomy" id="504798"/>
    <lineage>
        <taxon>Bacteria</taxon>
        <taxon>Bacillati</taxon>
        <taxon>Actinomycetota</taxon>
        <taxon>Actinomycetes</taxon>
        <taxon>Pseudonocardiales</taxon>
        <taxon>Pseudonocardiaceae</taxon>
        <taxon>Actinokineospora</taxon>
    </lineage>
</organism>
<dbReference type="InterPro" id="IPR032710">
    <property type="entry name" value="NTF2-like_dom_sf"/>
</dbReference>
<keyword evidence="3" id="KW-1185">Reference proteome</keyword>
<dbReference type="Gene3D" id="3.10.450.50">
    <property type="match status" value="1"/>
</dbReference>
<dbReference type="RefSeq" id="WP_091382402.1">
    <property type="nucleotide sequence ID" value="NZ_FNDV01000007.1"/>
</dbReference>
<dbReference type="CDD" id="cd06990">
    <property type="entry name" value="cupin_DUF861"/>
    <property type="match status" value="1"/>
</dbReference>
<dbReference type="Proteomes" id="UP000199651">
    <property type="component" value="Unassembled WGS sequence"/>
</dbReference>
<evidence type="ECO:0000313" key="3">
    <source>
        <dbReference type="Proteomes" id="UP000199651"/>
    </source>
</evidence>
<dbReference type="EMBL" id="FNJB01000012">
    <property type="protein sequence ID" value="SDP71375.1"/>
    <property type="molecule type" value="Genomic_DNA"/>
</dbReference>
<dbReference type="SUPFAM" id="SSF51182">
    <property type="entry name" value="RmlC-like cupins"/>
    <property type="match status" value="1"/>
</dbReference>
<name>A0A1H0UZ68_9PSEU</name>
<dbReference type="STRING" id="504798.SAMN05421871_107244"/>
<dbReference type="AlphaFoldDB" id="A0A1H0UZ68"/>
<dbReference type="Gene3D" id="2.60.120.10">
    <property type="entry name" value="Jelly Rolls"/>
    <property type="match status" value="1"/>
</dbReference>
<feature type="domain" description="SnoaL-like" evidence="1">
    <location>
        <begin position="136"/>
        <end position="239"/>
    </location>
</feature>
<reference evidence="3" key="1">
    <citation type="submission" date="2016-10" db="EMBL/GenBank/DDBJ databases">
        <authorList>
            <person name="Varghese N."/>
            <person name="Submissions S."/>
        </authorList>
    </citation>
    <scope>NUCLEOTIDE SEQUENCE [LARGE SCALE GENOMIC DNA]</scope>
    <source>
        <strain evidence="3">IBRC-M 10655</strain>
    </source>
</reference>
<dbReference type="InterPro" id="IPR014710">
    <property type="entry name" value="RmlC-like_jellyroll"/>
</dbReference>
<proteinExistence type="predicted"/>
<evidence type="ECO:0000259" key="1">
    <source>
        <dbReference type="Pfam" id="PF12680"/>
    </source>
</evidence>
<dbReference type="InterPro" id="IPR011051">
    <property type="entry name" value="RmlC_Cupin_sf"/>
</dbReference>
<dbReference type="Pfam" id="PF12680">
    <property type="entry name" value="SnoaL_2"/>
    <property type="match status" value="1"/>
</dbReference>
<accession>A0A1H0UZ68</accession>
<dbReference type="SUPFAM" id="SSF54427">
    <property type="entry name" value="NTF2-like"/>
    <property type="match status" value="1"/>
</dbReference>
<evidence type="ECO:0000313" key="2">
    <source>
        <dbReference type="EMBL" id="SDP71375.1"/>
    </source>
</evidence>
<gene>
    <name evidence="2" type="ORF">SAMN05192558_112160</name>
</gene>
<dbReference type="InterPro" id="IPR037401">
    <property type="entry name" value="SnoaL-like"/>
</dbReference>